<dbReference type="RefSeq" id="WP_013960949.1">
    <property type="nucleotide sequence ID" value="NC_015730.1"/>
</dbReference>
<keyword evidence="1" id="KW-0808">Transferase</keyword>
<gene>
    <name evidence="1" type="primary">rlmJ</name>
    <name evidence="2" type="ordered locus">RLO149_c009990</name>
</gene>
<comment type="function">
    <text evidence="1">Specifically methylates the adenine in position 2030 of 23S rRNA.</text>
</comment>
<dbReference type="KEGG" id="rli:RLO149_c009990"/>
<accession>F7ZAL0</accession>
<reference evidence="2 3" key="1">
    <citation type="journal article" date="2011" name="BMC Genomics">
        <title>Comparative genome analysis and genome-guided physiological analysis of Roseobacter litoralis.</title>
        <authorList>
            <person name="Kalhoefer D."/>
            <person name="Thole S."/>
            <person name="Voget S."/>
            <person name="Lehmann R."/>
            <person name="Liesegang H."/>
            <person name="Wollher A."/>
            <person name="Daniel R."/>
            <person name="Simon M."/>
            <person name="Brinkhoff T."/>
        </authorList>
    </citation>
    <scope>NUCLEOTIDE SEQUENCE [LARGE SCALE GENOMIC DNA]</scope>
    <source>
        <strain evidence="3">ATCC 49566 / DSM 6996 / JCM 21268 / NBRC 15278 / OCh 149</strain>
    </source>
</reference>
<dbReference type="eggNOG" id="COG2961">
    <property type="taxonomic scope" value="Bacteria"/>
</dbReference>
<dbReference type="Gene3D" id="3.40.50.150">
    <property type="entry name" value="Vaccinia Virus protein VP39"/>
    <property type="match status" value="1"/>
</dbReference>
<dbReference type="Pfam" id="PF04378">
    <property type="entry name" value="RsmJ"/>
    <property type="match status" value="1"/>
</dbReference>
<keyword evidence="1" id="KW-0694">RNA-binding</keyword>
<evidence type="ECO:0000313" key="2">
    <source>
        <dbReference type="EMBL" id="AEI93010.1"/>
    </source>
</evidence>
<proteinExistence type="inferred from homology"/>
<dbReference type="GO" id="GO:0005829">
    <property type="term" value="C:cytosol"/>
    <property type="evidence" value="ECO:0007669"/>
    <property type="project" value="TreeGrafter"/>
</dbReference>
<feature type="binding site" evidence="1">
    <location>
        <position position="160"/>
    </location>
    <ligand>
        <name>S-adenosyl-L-methionine</name>
        <dbReference type="ChEBI" id="CHEBI:59789"/>
    </ligand>
</feature>
<dbReference type="GO" id="GO:0036307">
    <property type="term" value="F:23S rRNA (adenine(2030)-N(6))-methyltransferase activity"/>
    <property type="evidence" value="ECO:0007669"/>
    <property type="project" value="UniProtKB-UniRule"/>
</dbReference>
<keyword evidence="3" id="KW-1185">Reference proteome</keyword>
<dbReference type="STRING" id="391595.RLO149_c009990"/>
<feature type="site" description="Interaction with substrate rRNA" evidence="1">
    <location>
        <position position="4"/>
    </location>
</feature>
<dbReference type="EMBL" id="CP002623">
    <property type="protein sequence ID" value="AEI93010.1"/>
    <property type="molecule type" value="Genomic_DNA"/>
</dbReference>
<evidence type="ECO:0000256" key="1">
    <source>
        <dbReference type="HAMAP-Rule" id="MF_00934"/>
    </source>
</evidence>
<feature type="binding site" evidence="1">
    <location>
        <position position="115"/>
    </location>
    <ligand>
        <name>S-adenosyl-L-methionine</name>
        <dbReference type="ChEBI" id="CHEBI:59789"/>
    </ligand>
</feature>
<dbReference type="HAMAP" id="MF_00934">
    <property type="entry name" value="23SrRNA_methyltr_J"/>
    <property type="match status" value="1"/>
</dbReference>
<organism evidence="2 3">
    <name type="scientific">Roseobacter litoralis (strain ATCC 49566 / DSM 6996 / JCM 21268 / NBRC 15278 / OCh 149)</name>
    <dbReference type="NCBI Taxonomy" id="391595"/>
    <lineage>
        <taxon>Bacteria</taxon>
        <taxon>Pseudomonadati</taxon>
        <taxon>Pseudomonadota</taxon>
        <taxon>Alphaproteobacteria</taxon>
        <taxon>Rhodobacterales</taxon>
        <taxon>Roseobacteraceae</taxon>
        <taxon>Roseobacter</taxon>
    </lineage>
</organism>
<feature type="binding site" evidence="1">
    <location>
        <position position="97"/>
    </location>
    <ligand>
        <name>S-adenosyl-L-methionine</name>
        <dbReference type="ChEBI" id="CHEBI:59789"/>
    </ligand>
</feature>
<keyword evidence="1" id="KW-0949">S-adenosyl-L-methionine</keyword>
<keyword evidence="1" id="KW-0489">Methyltransferase</keyword>
<comment type="catalytic activity">
    <reaction evidence="1">
        <text>adenosine(2030) in 23S rRNA + S-adenosyl-L-methionine = N(6)-methyladenosine(2030) in 23S rRNA + S-adenosyl-L-homocysteine + H(+)</text>
        <dbReference type="Rhea" id="RHEA:43736"/>
        <dbReference type="Rhea" id="RHEA-COMP:10668"/>
        <dbReference type="Rhea" id="RHEA-COMP:10669"/>
        <dbReference type="ChEBI" id="CHEBI:15378"/>
        <dbReference type="ChEBI" id="CHEBI:57856"/>
        <dbReference type="ChEBI" id="CHEBI:59789"/>
        <dbReference type="ChEBI" id="CHEBI:74411"/>
        <dbReference type="ChEBI" id="CHEBI:74449"/>
        <dbReference type="EC" id="2.1.1.266"/>
    </reaction>
</comment>
<dbReference type="HOGENOM" id="CLU_061769_0_0_5"/>
<feature type="active site" description="Proton acceptor" evidence="1">
    <location>
        <position position="160"/>
    </location>
</feature>
<dbReference type="InterPro" id="IPR029063">
    <property type="entry name" value="SAM-dependent_MTases_sf"/>
</dbReference>
<feature type="binding site" evidence="1">
    <location>
        <position position="42"/>
    </location>
    <ligand>
        <name>S-adenosyl-L-methionine</name>
        <dbReference type="ChEBI" id="CHEBI:59789"/>
    </ligand>
</feature>
<dbReference type="OrthoDB" id="9791274at2"/>
<sequence>MLSYQHIYHAGNLADVHKHVLLAWILSYMLRKDKPLSYIETHAGRGLYDLQDPAALKTAEAAQGIEIAHAFFDDTHPFAAVLTKIRRDFGASFYPGSPLIAASLLRPGDRMHFAELHPAEFDALDFNTSSTGAKCYQMDGFELAHSICPPTPRRGAMLIDPSYEIKTDYTKIPQQISKLGKSWNVGVICLWYPILTVSQHMGMLRSLQQDHPSALRHEVRFPPAKKGHGMIGSGMFVINPPYGLAQEMARLGAHFGQSHSPAK</sequence>
<dbReference type="InterPro" id="IPR007473">
    <property type="entry name" value="RlmJ"/>
</dbReference>
<protein>
    <recommendedName>
        <fullName evidence="1">Ribosomal RNA large subunit methyltransferase J</fullName>
        <ecNumber evidence="1">2.1.1.266</ecNumber>
    </recommendedName>
    <alternativeName>
        <fullName evidence="1">23S rRNA (adenine(2030)-N6)-methyltransferase</fullName>
    </alternativeName>
    <alternativeName>
        <fullName evidence="1">23S rRNA m6A2030 methyltransferase</fullName>
    </alternativeName>
</protein>
<keyword evidence="1" id="KW-0698">rRNA processing</keyword>
<dbReference type="EC" id="2.1.1.266" evidence="1"/>
<name>F7ZAL0_ROSLO</name>
<dbReference type="AlphaFoldDB" id="F7ZAL0"/>
<dbReference type="GO" id="GO:0070475">
    <property type="term" value="P:rRNA base methylation"/>
    <property type="evidence" value="ECO:0007669"/>
    <property type="project" value="UniProtKB-UniRule"/>
</dbReference>
<feature type="binding site" evidence="1">
    <location>
        <position position="19"/>
    </location>
    <ligand>
        <name>S-adenosyl-L-methionine</name>
        <dbReference type="ChEBI" id="CHEBI:59789"/>
    </ligand>
</feature>
<dbReference type="Proteomes" id="UP000001353">
    <property type="component" value="Chromosome"/>
</dbReference>
<dbReference type="PANTHER" id="PTHR37426:SF1">
    <property type="entry name" value="RIBOSOMAL RNA LARGE SUBUNIT METHYLTRANSFERASE J"/>
    <property type="match status" value="1"/>
</dbReference>
<comment type="subunit">
    <text evidence="1">Monomer.</text>
</comment>
<dbReference type="GO" id="GO:0003723">
    <property type="term" value="F:RNA binding"/>
    <property type="evidence" value="ECO:0007669"/>
    <property type="project" value="UniProtKB-UniRule"/>
</dbReference>
<dbReference type="PANTHER" id="PTHR37426">
    <property type="entry name" value="RIBOSOMAL RNA LARGE SUBUNIT METHYLTRANSFERASE J"/>
    <property type="match status" value="1"/>
</dbReference>
<comment type="similarity">
    <text evidence="1">Belongs to the RlmJ family.</text>
</comment>
<feature type="binding site" evidence="1">
    <location>
        <begin position="139"/>
        <end position="140"/>
    </location>
    <ligand>
        <name>S-adenosyl-L-methionine</name>
        <dbReference type="ChEBI" id="CHEBI:59789"/>
    </ligand>
</feature>
<dbReference type="SUPFAM" id="SSF53335">
    <property type="entry name" value="S-adenosyl-L-methionine-dependent methyltransferases"/>
    <property type="match status" value="1"/>
</dbReference>
<evidence type="ECO:0000313" key="3">
    <source>
        <dbReference type="Proteomes" id="UP000001353"/>
    </source>
</evidence>